<keyword evidence="9" id="KW-1185">Reference proteome</keyword>
<gene>
    <name evidence="8" type="primary">PCS1</name>
    <name evidence="8" type="ORF">KSP40_PGU021303</name>
</gene>
<organism evidence="8 9">
    <name type="scientific">Platanthera guangdongensis</name>
    <dbReference type="NCBI Taxonomy" id="2320717"/>
    <lineage>
        <taxon>Eukaryota</taxon>
        <taxon>Viridiplantae</taxon>
        <taxon>Streptophyta</taxon>
        <taxon>Embryophyta</taxon>
        <taxon>Tracheophyta</taxon>
        <taxon>Spermatophyta</taxon>
        <taxon>Magnoliopsida</taxon>
        <taxon>Liliopsida</taxon>
        <taxon>Asparagales</taxon>
        <taxon>Orchidaceae</taxon>
        <taxon>Orchidoideae</taxon>
        <taxon>Orchideae</taxon>
        <taxon>Orchidinae</taxon>
        <taxon>Platanthera</taxon>
    </lineage>
</organism>
<dbReference type="InterPro" id="IPR001461">
    <property type="entry name" value="Aspartic_peptidase_A1"/>
</dbReference>
<reference evidence="8 9" key="1">
    <citation type="journal article" date="2022" name="Nat. Plants">
        <title>Genomes of leafy and leafless Platanthera orchids illuminate the evolution of mycoheterotrophy.</title>
        <authorList>
            <person name="Li M.H."/>
            <person name="Liu K.W."/>
            <person name="Li Z."/>
            <person name="Lu H.C."/>
            <person name="Ye Q.L."/>
            <person name="Zhang D."/>
            <person name="Wang J.Y."/>
            <person name="Li Y.F."/>
            <person name="Zhong Z.M."/>
            <person name="Liu X."/>
            <person name="Yu X."/>
            <person name="Liu D.K."/>
            <person name="Tu X.D."/>
            <person name="Liu B."/>
            <person name="Hao Y."/>
            <person name="Liao X.Y."/>
            <person name="Jiang Y.T."/>
            <person name="Sun W.H."/>
            <person name="Chen J."/>
            <person name="Chen Y.Q."/>
            <person name="Ai Y."/>
            <person name="Zhai J.W."/>
            <person name="Wu S.S."/>
            <person name="Zhou Z."/>
            <person name="Hsiao Y.Y."/>
            <person name="Wu W.L."/>
            <person name="Chen Y.Y."/>
            <person name="Lin Y.F."/>
            <person name="Hsu J.L."/>
            <person name="Li C.Y."/>
            <person name="Wang Z.W."/>
            <person name="Zhao X."/>
            <person name="Zhong W.Y."/>
            <person name="Ma X.K."/>
            <person name="Ma L."/>
            <person name="Huang J."/>
            <person name="Chen G.Z."/>
            <person name="Huang M.Z."/>
            <person name="Huang L."/>
            <person name="Peng D.H."/>
            <person name="Luo Y.B."/>
            <person name="Zou S.Q."/>
            <person name="Chen S.P."/>
            <person name="Lan S."/>
            <person name="Tsai W.C."/>
            <person name="Van de Peer Y."/>
            <person name="Liu Z.J."/>
        </authorList>
    </citation>
    <scope>NUCLEOTIDE SEQUENCE [LARGE SCALE GENOMIC DNA]</scope>
    <source>
        <strain evidence="8">Lor288</strain>
    </source>
</reference>
<proteinExistence type="inferred from homology"/>
<dbReference type="Pfam" id="PF14541">
    <property type="entry name" value="TAXi_C"/>
    <property type="match status" value="1"/>
</dbReference>
<evidence type="ECO:0000256" key="3">
    <source>
        <dbReference type="ARBA" id="ARBA00022750"/>
    </source>
</evidence>
<evidence type="ECO:0000313" key="9">
    <source>
        <dbReference type="Proteomes" id="UP001412067"/>
    </source>
</evidence>
<dbReference type="InterPro" id="IPR032861">
    <property type="entry name" value="TAXi_N"/>
</dbReference>
<dbReference type="InterPro" id="IPR033121">
    <property type="entry name" value="PEPTIDASE_A1"/>
</dbReference>
<evidence type="ECO:0000256" key="2">
    <source>
        <dbReference type="ARBA" id="ARBA00022670"/>
    </source>
</evidence>
<sequence length="434" mass="46925">MGTFHSSPALSAFQILIAVIALLLLRSHETEAKGLALSLRTSTIESFSTPGSPSKLRFHHNVSLTVTIAVGTPPQNVTMVLDTGSELSWLPCNTTAASAFNYRSSSSYTTIPCSSQTCSSQTRDLPNRSTCDANTNSCHVSISYADASTAEGTLVSDLFFLGGSPARRTAFGCMSSVYSAAPGDTAVTGMLGMNRGALSFVTQTNTQRFSYCISDRDAGVLLIGASNVLPLNYTPFVQISLPLPYFDRVAYSVQLESIRVGAKTLPIHKSVLLPDHSGAGQTMVDSGTQFSFLLGPAYEILKEEFLRQTKGVLTPLNEPEYVFQGAFDLCFRETEAAAAEAMPRIPSVVLEFTGAEVAVDGQRLLYRVQGESRGRGEAVWCFTFGNSDLVPMEAYVIGHHHQQNVWVEYDLQNRRVGFAPVRCDLAGRKLGVIL</sequence>
<dbReference type="SUPFAM" id="SSF50630">
    <property type="entry name" value="Acid proteases"/>
    <property type="match status" value="1"/>
</dbReference>
<dbReference type="Proteomes" id="UP001412067">
    <property type="component" value="Unassembled WGS sequence"/>
</dbReference>
<comment type="similarity">
    <text evidence="1">Belongs to the peptidase A1 family.</text>
</comment>
<keyword evidence="6" id="KW-0732">Signal</keyword>
<dbReference type="PANTHER" id="PTHR47965">
    <property type="entry name" value="ASPARTYL PROTEASE-RELATED"/>
    <property type="match status" value="1"/>
</dbReference>
<dbReference type="PROSITE" id="PS00141">
    <property type="entry name" value="ASP_PROTEASE"/>
    <property type="match status" value="1"/>
</dbReference>
<keyword evidence="2" id="KW-0645">Protease</keyword>
<keyword evidence="4" id="KW-0378">Hydrolase</keyword>
<feature type="domain" description="Peptidase A1" evidence="7">
    <location>
        <begin position="64"/>
        <end position="419"/>
    </location>
</feature>
<feature type="chain" id="PRO_5045168089" evidence="6">
    <location>
        <begin position="33"/>
        <end position="434"/>
    </location>
</feature>
<protein>
    <submittedName>
        <fullName evidence="8">Aspartic proteinase PCS1</fullName>
    </submittedName>
</protein>
<feature type="signal peptide" evidence="6">
    <location>
        <begin position="1"/>
        <end position="32"/>
    </location>
</feature>
<dbReference type="PROSITE" id="PS51767">
    <property type="entry name" value="PEPTIDASE_A1"/>
    <property type="match status" value="1"/>
</dbReference>
<keyword evidence="5" id="KW-0325">Glycoprotein</keyword>
<dbReference type="InterPro" id="IPR021109">
    <property type="entry name" value="Peptidase_aspartic_dom_sf"/>
</dbReference>
<evidence type="ECO:0000259" key="7">
    <source>
        <dbReference type="PROSITE" id="PS51767"/>
    </source>
</evidence>
<dbReference type="InterPro" id="IPR034161">
    <property type="entry name" value="Pepsin-like_plant"/>
</dbReference>
<dbReference type="InterPro" id="IPR032799">
    <property type="entry name" value="TAXi_C"/>
</dbReference>
<keyword evidence="3" id="KW-0064">Aspartyl protease</keyword>
<evidence type="ECO:0000313" key="8">
    <source>
        <dbReference type="EMBL" id="KAK8950034.1"/>
    </source>
</evidence>
<comment type="caution">
    <text evidence="8">The sequence shown here is derived from an EMBL/GenBank/DDBJ whole genome shotgun (WGS) entry which is preliminary data.</text>
</comment>
<dbReference type="CDD" id="cd05476">
    <property type="entry name" value="pepsin_A_like_plant"/>
    <property type="match status" value="1"/>
</dbReference>
<dbReference type="Pfam" id="PF14543">
    <property type="entry name" value="TAXi_N"/>
    <property type="match status" value="1"/>
</dbReference>
<dbReference type="InterPro" id="IPR001969">
    <property type="entry name" value="Aspartic_peptidase_AS"/>
</dbReference>
<evidence type="ECO:0000256" key="5">
    <source>
        <dbReference type="ARBA" id="ARBA00023180"/>
    </source>
</evidence>
<evidence type="ECO:0000256" key="4">
    <source>
        <dbReference type="ARBA" id="ARBA00022801"/>
    </source>
</evidence>
<evidence type="ECO:0000256" key="1">
    <source>
        <dbReference type="ARBA" id="ARBA00007447"/>
    </source>
</evidence>
<name>A0ABR2LU86_9ASPA</name>
<evidence type="ECO:0000256" key="6">
    <source>
        <dbReference type="SAM" id="SignalP"/>
    </source>
</evidence>
<accession>A0ABR2LU86</accession>
<dbReference type="EMBL" id="JBBWWR010000015">
    <property type="protein sequence ID" value="KAK8950034.1"/>
    <property type="molecule type" value="Genomic_DNA"/>
</dbReference>
<dbReference type="Gene3D" id="2.40.70.10">
    <property type="entry name" value="Acid Proteases"/>
    <property type="match status" value="2"/>
</dbReference>
<dbReference type="PANTHER" id="PTHR47965:SF77">
    <property type="entry name" value="ASPARTIC PROTEINASE PCS1"/>
    <property type="match status" value="1"/>
</dbReference>